<gene>
    <name evidence="12" type="ORF">HFP15_33050</name>
</gene>
<accession>A0ABX1JEP5</accession>
<keyword evidence="4" id="KW-0285">Flavoprotein</keyword>
<evidence type="ECO:0000256" key="7">
    <source>
        <dbReference type="ARBA" id="ARBA00023002"/>
    </source>
</evidence>
<keyword evidence="5" id="KW-0288">FMN</keyword>
<evidence type="ECO:0000313" key="13">
    <source>
        <dbReference type="Proteomes" id="UP000715441"/>
    </source>
</evidence>
<evidence type="ECO:0000259" key="10">
    <source>
        <dbReference type="Pfam" id="PF00724"/>
    </source>
</evidence>
<evidence type="ECO:0000256" key="9">
    <source>
        <dbReference type="ARBA" id="ARBA00023014"/>
    </source>
</evidence>
<comment type="similarity">
    <text evidence="3">In the N-terminal section; belongs to the NADH:flavin oxidoreductase/NADH oxidase family.</text>
</comment>
<comment type="caution">
    <text evidence="12">The sequence shown here is derived from an EMBL/GenBank/DDBJ whole genome shotgun (WGS) entry which is preliminary data.</text>
</comment>
<keyword evidence="7" id="KW-0560">Oxidoreductase</keyword>
<feature type="domain" description="FAD/NAD(P)-binding" evidence="11">
    <location>
        <begin position="383"/>
        <end position="615"/>
    </location>
</feature>
<dbReference type="InterPro" id="IPR013785">
    <property type="entry name" value="Aldolase_TIM"/>
</dbReference>
<evidence type="ECO:0000256" key="4">
    <source>
        <dbReference type="ARBA" id="ARBA00022630"/>
    </source>
</evidence>
<dbReference type="PANTHER" id="PTHR42917">
    <property type="entry name" value="2,4-DIENOYL-COA REDUCTASE"/>
    <property type="match status" value="1"/>
</dbReference>
<evidence type="ECO:0000256" key="2">
    <source>
        <dbReference type="ARBA" id="ARBA00001966"/>
    </source>
</evidence>
<dbReference type="PRINTS" id="PR00419">
    <property type="entry name" value="ADXRDTASE"/>
</dbReference>
<evidence type="ECO:0000256" key="6">
    <source>
        <dbReference type="ARBA" id="ARBA00022723"/>
    </source>
</evidence>
<dbReference type="SUPFAM" id="SSF51971">
    <property type="entry name" value="Nucleotide-binding domain"/>
    <property type="match status" value="1"/>
</dbReference>
<evidence type="ECO:0000259" key="11">
    <source>
        <dbReference type="Pfam" id="PF07992"/>
    </source>
</evidence>
<evidence type="ECO:0000313" key="12">
    <source>
        <dbReference type="EMBL" id="NKQ57701.1"/>
    </source>
</evidence>
<evidence type="ECO:0000256" key="1">
    <source>
        <dbReference type="ARBA" id="ARBA00001917"/>
    </source>
</evidence>
<keyword evidence="13" id="KW-1185">Reference proteome</keyword>
<dbReference type="InterPro" id="IPR001155">
    <property type="entry name" value="OxRdtase_FMN_N"/>
</dbReference>
<dbReference type="PANTHER" id="PTHR42917:SF2">
    <property type="entry name" value="2,4-DIENOYL-COA REDUCTASE [(2E)-ENOYL-COA-PRODUCING]"/>
    <property type="match status" value="1"/>
</dbReference>
<keyword evidence="8" id="KW-0408">Iron</keyword>
<dbReference type="Proteomes" id="UP000715441">
    <property type="component" value="Unassembled WGS sequence"/>
</dbReference>
<dbReference type="RefSeq" id="WP_168520821.1">
    <property type="nucleotide sequence ID" value="NZ_JAAXLS010000040.1"/>
</dbReference>
<dbReference type="SUPFAM" id="SSF51905">
    <property type="entry name" value="FAD/NAD(P)-binding domain"/>
    <property type="match status" value="1"/>
</dbReference>
<name>A0ABX1JEP5_9PSEU</name>
<dbReference type="InterPro" id="IPR036188">
    <property type="entry name" value="FAD/NAD-bd_sf"/>
</dbReference>
<dbReference type="Gene3D" id="3.20.20.70">
    <property type="entry name" value="Aldolase class I"/>
    <property type="match status" value="1"/>
</dbReference>
<dbReference type="Pfam" id="PF07992">
    <property type="entry name" value="Pyr_redox_2"/>
    <property type="match status" value="1"/>
</dbReference>
<dbReference type="Gene3D" id="3.50.50.60">
    <property type="entry name" value="FAD/NAD(P)-binding domain"/>
    <property type="match status" value="1"/>
</dbReference>
<comment type="cofactor">
    <cofactor evidence="2">
        <name>[4Fe-4S] cluster</name>
        <dbReference type="ChEBI" id="CHEBI:49883"/>
    </cofactor>
</comment>
<dbReference type="InterPro" id="IPR051793">
    <property type="entry name" value="NADH:flavin_oxidoreductase"/>
</dbReference>
<sequence>MDFPHLFTPLRVGRAELPSRLYVPAHQEMFAENGLPSARQADYYRLRARAGAAMQITGNTAVTLSQREEMGPARLANVDETIVPGYRMLARAVHDEGGRLLAQLSHSGLLTRSANMHVLAASEYRPERTRETASPISADAIAEVVEAYRLAADRAVRGDLDGVELLMARGSLLATFLSPEFNRRDDEWGGAIENRMRFPLAVLASVRAALGPEPLLGVRISADEYIAGGMTAEHACEVVRHLEKSGMVDYISVTGGTPTHRVSFTYGYPATPTPHAIFRHLAAAVKQATTLPVACVGRVTDPALAEEIVASGDADLVGVVRAQIADPGFFSKARRGRAAEIRPCVGANVCANFHLTGAGVRCIGNPHVGREDIELLPPSRTKRYVVVGAGPAGLEAARSLATQGHSVTVFERDDAVGGQLRRWTGSTSRREFRRLLDWWRRELDRLDVRVELGISADLERIRAERADHVIVATGSVPLASPLHRPDFGIEAVPVFEALAGPVSGQVVVVDQMGRADAALVAEHLAERGAEVTVVTSCLHLAEGEGDPTLYPLLLRMNELGVRVLERARVTAEADGLRVTDVFGDRHRETLSTTTVVHWLGASPCGELAAELAAAGISFSTIGDAIQPRRVHDAVAEAAACAHALDSIRTPTNEEQYVQQA</sequence>
<evidence type="ECO:0000256" key="8">
    <source>
        <dbReference type="ARBA" id="ARBA00023004"/>
    </source>
</evidence>
<keyword evidence="6" id="KW-0479">Metal-binding</keyword>
<organism evidence="12 13">
    <name type="scientific">Amycolatopsis acididurans</name>
    <dbReference type="NCBI Taxonomy" id="2724524"/>
    <lineage>
        <taxon>Bacteria</taxon>
        <taxon>Bacillati</taxon>
        <taxon>Actinomycetota</taxon>
        <taxon>Actinomycetes</taxon>
        <taxon>Pseudonocardiales</taxon>
        <taxon>Pseudonocardiaceae</taxon>
        <taxon>Amycolatopsis</taxon>
    </lineage>
</organism>
<dbReference type="SUPFAM" id="SSF51395">
    <property type="entry name" value="FMN-linked oxidoreductases"/>
    <property type="match status" value="1"/>
</dbReference>
<dbReference type="Pfam" id="PF00724">
    <property type="entry name" value="Oxidored_FMN"/>
    <property type="match status" value="1"/>
</dbReference>
<reference evidence="12 13" key="1">
    <citation type="submission" date="2020-04" db="EMBL/GenBank/DDBJ databases">
        <title>Novel species.</title>
        <authorList>
            <person name="Teo W.F.A."/>
            <person name="Lipun K."/>
            <person name="Srisuk N."/>
            <person name="Duangmal K."/>
        </authorList>
    </citation>
    <scope>NUCLEOTIDE SEQUENCE [LARGE SCALE GENOMIC DNA]</scope>
    <source>
        <strain evidence="12 13">K13G38</strain>
    </source>
</reference>
<protein>
    <submittedName>
        <fullName evidence="12">FAD-dependent oxidoreductase</fullName>
    </submittedName>
</protein>
<proteinExistence type="inferred from homology"/>
<dbReference type="Gene3D" id="3.40.50.720">
    <property type="entry name" value="NAD(P)-binding Rossmann-like Domain"/>
    <property type="match status" value="1"/>
</dbReference>
<evidence type="ECO:0000256" key="3">
    <source>
        <dbReference type="ARBA" id="ARBA00011048"/>
    </source>
</evidence>
<dbReference type="EMBL" id="JAAXLS010000040">
    <property type="protein sequence ID" value="NKQ57701.1"/>
    <property type="molecule type" value="Genomic_DNA"/>
</dbReference>
<dbReference type="InterPro" id="IPR023753">
    <property type="entry name" value="FAD/NAD-binding_dom"/>
</dbReference>
<evidence type="ECO:0000256" key="5">
    <source>
        <dbReference type="ARBA" id="ARBA00022643"/>
    </source>
</evidence>
<keyword evidence="9" id="KW-0411">Iron-sulfur</keyword>
<comment type="cofactor">
    <cofactor evidence="1">
        <name>FMN</name>
        <dbReference type="ChEBI" id="CHEBI:58210"/>
    </cofactor>
</comment>
<feature type="domain" description="NADH:flavin oxidoreductase/NADH oxidase N-terminal" evidence="10">
    <location>
        <begin position="6"/>
        <end position="339"/>
    </location>
</feature>